<gene>
    <name evidence="6" type="ORF">BJP25_18595</name>
</gene>
<name>A0A1Q9LLT4_9PSEU</name>
<dbReference type="EMBL" id="MKQR01000013">
    <property type="protein sequence ID" value="OLR92975.1"/>
    <property type="molecule type" value="Genomic_DNA"/>
</dbReference>
<dbReference type="OrthoDB" id="3176554at2"/>
<reference evidence="6 7" key="1">
    <citation type="submission" date="2016-10" db="EMBL/GenBank/DDBJ databases">
        <title>The Draft Genome Sequence of Actinokineospora bangkokensis 44EHWT reveals the biosynthetic pathway of antifungal compounds Thailandins with unusual extender unit butylmalonyl-CoA.</title>
        <authorList>
            <person name="Greule A."/>
            <person name="Intra B."/>
            <person name="Flemming S."/>
            <person name="Rommel M.G."/>
            <person name="Panbangred W."/>
            <person name="Bechthold A."/>
        </authorList>
    </citation>
    <scope>NUCLEOTIDE SEQUENCE [LARGE SCALE GENOMIC DNA]</scope>
    <source>
        <strain evidence="6 7">44EHW</strain>
    </source>
</reference>
<dbReference type="PANTHER" id="PTHR30346">
    <property type="entry name" value="TRANSCRIPTIONAL DUAL REGULATOR HCAR-RELATED"/>
    <property type="match status" value="1"/>
</dbReference>
<dbReference type="CDD" id="cd08414">
    <property type="entry name" value="PBP2_LTTR_aromatics_like"/>
    <property type="match status" value="1"/>
</dbReference>
<dbReference type="RefSeq" id="WP_075975240.1">
    <property type="nucleotide sequence ID" value="NZ_MKQR01000013.1"/>
</dbReference>
<dbReference type="InterPro" id="IPR036388">
    <property type="entry name" value="WH-like_DNA-bd_sf"/>
</dbReference>
<dbReference type="Gene3D" id="1.10.10.10">
    <property type="entry name" value="Winged helix-like DNA-binding domain superfamily/Winged helix DNA-binding domain"/>
    <property type="match status" value="1"/>
</dbReference>
<dbReference type="GO" id="GO:0003677">
    <property type="term" value="F:DNA binding"/>
    <property type="evidence" value="ECO:0007669"/>
    <property type="project" value="UniProtKB-KW"/>
</dbReference>
<dbReference type="GO" id="GO:0003700">
    <property type="term" value="F:DNA-binding transcription factor activity"/>
    <property type="evidence" value="ECO:0007669"/>
    <property type="project" value="InterPro"/>
</dbReference>
<keyword evidence="7" id="KW-1185">Reference proteome</keyword>
<dbReference type="SUPFAM" id="SSF46785">
    <property type="entry name" value="Winged helix' DNA-binding domain"/>
    <property type="match status" value="1"/>
</dbReference>
<dbReference type="InterPro" id="IPR005119">
    <property type="entry name" value="LysR_subst-bd"/>
</dbReference>
<dbReference type="Pfam" id="PF00126">
    <property type="entry name" value="HTH_1"/>
    <property type="match status" value="1"/>
</dbReference>
<dbReference type="STRING" id="1193682.BJP25_18595"/>
<dbReference type="PROSITE" id="PS50931">
    <property type="entry name" value="HTH_LYSR"/>
    <property type="match status" value="1"/>
</dbReference>
<dbReference type="PRINTS" id="PR00039">
    <property type="entry name" value="HTHLYSR"/>
</dbReference>
<keyword evidence="3" id="KW-0238">DNA-binding</keyword>
<organism evidence="6 7">
    <name type="scientific">Actinokineospora bangkokensis</name>
    <dbReference type="NCBI Taxonomy" id="1193682"/>
    <lineage>
        <taxon>Bacteria</taxon>
        <taxon>Bacillati</taxon>
        <taxon>Actinomycetota</taxon>
        <taxon>Actinomycetes</taxon>
        <taxon>Pseudonocardiales</taxon>
        <taxon>Pseudonocardiaceae</taxon>
        <taxon>Actinokineospora</taxon>
    </lineage>
</organism>
<sequence>MEARHLRYALALHEHQHFGRAAASLGIAQPPLSAQIGALEREVGERLFDRTPRGVFPTAAGEAFLARARCALREMELAAIDAARAGRGQTGRLRIGFIGSALLEPLPVVLGRFRRDRPQVRLDLRESSTPAGTAALLAGELDVAVGRGAPRGPRVADLTTVAIGTDHLIAAVATSHPFAGRATVEVAQLAQQRLIISPPEEEPATAAMLGAVFEHHRAALDGATYARDVHTITGLAACGLGVGLLPDSARRAARPDVWFCDVAPRVALPDLRMSFRADDRSPVLAAFLGSVRHECAEVGARLDAAIARSG</sequence>
<dbReference type="InterPro" id="IPR036390">
    <property type="entry name" value="WH_DNA-bd_sf"/>
</dbReference>
<evidence type="ECO:0000259" key="5">
    <source>
        <dbReference type="PROSITE" id="PS50931"/>
    </source>
</evidence>
<dbReference type="GO" id="GO:0032993">
    <property type="term" value="C:protein-DNA complex"/>
    <property type="evidence" value="ECO:0007669"/>
    <property type="project" value="TreeGrafter"/>
</dbReference>
<dbReference type="SUPFAM" id="SSF53850">
    <property type="entry name" value="Periplasmic binding protein-like II"/>
    <property type="match status" value="1"/>
</dbReference>
<dbReference type="FunFam" id="1.10.10.10:FF:000001">
    <property type="entry name" value="LysR family transcriptional regulator"/>
    <property type="match status" value="1"/>
</dbReference>
<keyword evidence="4" id="KW-0804">Transcription</keyword>
<evidence type="ECO:0000256" key="1">
    <source>
        <dbReference type="ARBA" id="ARBA00009437"/>
    </source>
</evidence>
<evidence type="ECO:0000256" key="3">
    <source>
        <dbReference type="ARBA" id="ARBA00023125"/>
    </source>
</evidence>
<dbReference type="PANTHER" id="PTHR30346:SF28">
    <property type="entry name" value="HTH-TYPE TRANSCRIPTIONAL REGULATOR CYNR"/>
    <property type="match status" value="1"/>
</dbReference>
<accession>A0A1Q9LLT4</accession>
<comment type="similarity">
    <text evidence="1">Belongs to the LysR transcriptional regulatory family.</text>
</comment>
<proteinExistence type="inferred from homology"/>
<dbReference type="InterPro" id="IPR000847">
    <property type="entry name" value="LysR_HTH_N"/>
</dbReference>
<evidence type="ECO:0000313" key="6">
    <source>
        <dbReference type="EMBL" id="OLR92975.1"/>
    </source>
</evidence>
<dbReference type="AlphaFoldDB" id="A0A1Q9LLT4"/>
<dbReference type="Proteomes" id="UP000186040">
    <property type="component" value="Unassembled WGS sequence"/>
</dbReference>
<feature type="domain" description="HTH lysR-type" evidence="5">
    <location>
        <begin position="1"/>
        <end position="58"/>
    </location>
</feature>
<dbReference type="Pfam" id="PF03466">
    <property type="entry name" value="LysR_substrate"/>
    <property type="match status" value="1"/>
</dbReference>
<evidence type="ECO:0000256" key="2">
    <source>
        <dbReference type="ARBA" id="ARBA00023015"/>
    </source>
</evidence>
<keyword evidence="2" id="KW-0805">Transcription regulation</keyword>
<evidence type="ECO:0000313" key="7">
    <source>
        <dbReference type="Proteomes" id="UP000186040"/>
    </source>
</evidence>
<evidence type="ECO:0000256" key="4">
    <source>
        <dbReference type="ARBA" id="ARBA00023163"/>
    </source>
</evidence>
<comment type="caution">
    <text evidence="6">The sequence shown here is derived from an EMBL/GenBank/DDBJ whole genome shotgun (WGS) entry which is preliminary data.</text>
</comment>
<dbReference type="Gene3D" id="3.40.190.10">
    <property type="entry name" value="Periplasmic binding protein-like II"/>
    <property type="match status" value="2"/>
</dbReference>
<protein>
    <submittedName>
        <fullName evidence="6">LysR family transcriptional regulator</fullName>
    </submittedName>
</protein>